<dbReference type="HAMAP" id="MF_00528">
    <property type="entry name" value="Maf"/>
    <property type="match status" value="1"/>
</dbReference>
<reference evidence="3" key="1">
    <citation type="journal article" date="2015" name="Nature">
        <title>Complex archaea that bridge the gap between prokaryotes and eukaryotes.</title>
        <authorList>
            <person name="Spang A."/>
            <person name="Saw J.H."/>
            <person name="Jorgensen S.L."/>
            <person name="Zaremba-Niedzwiedzka K."/>
            <person name="Martijn J."/>
            <person name="Lind A.E."/>
            <person name="van Eijk R."/>
            <person name="Schleper C."/>
            <person name="Guy L."/>
            <person name="Ettema T.J."/>
        </authorList>
    </citation>
    <scope>NUCLEOTIDE SEQUENCE</scope>
</reference>
<accession>A0A0F9JFZ2</accession>
<sequence>MLILASTSPRRKDILSYFSIKFKCIPSHFDEKKIKFLKDPKSYAIEIAENKAKALGDKYYNDIVLSADTICFANNKIYTKPENEKDAFRILNELSNTWHSVFTAICIKHKDKIFSDIEETKILFHALTESQIKKYHSSFYYSDKAAGYAIQKAGSIIIKNMLGCYYNVMGMPIDTLKNSLLKVGIDLWDFLKPS</sequence>
<dbReference type="PANTHER" id="PTHR43213:SF5">
    <property type="entry name" value="BIFUNCTIONAL DTTP_UTP PYROPHOSPHATASE_METHYLTRANSFERASE PROTEIN-RELATED"/>
    <property type="match status" value="1"/>
</dbReference>
<dbReference type="Pfam" id="PF02545">
    <property type="entry name" value="Maf"/>
    <property type="match status" value="1"/>
</dbReference>
<dbReference type="PANTHER" id="PTHR43213">
    <property type="entry name" value="BIFUNCTIONAL DTTP/UTP PYROPHOSPHATASE/METHYLTRANSFERASE PROTEIN-RELATED"/>
    <property type="match status" value="1"/>
</dbReference>
<evidence type="ECO:0000256" key="1">
    <source>
        <dbReference type="ARBA" id="ARBA00001968"/>
    </source>
</evidence>
<name>A0A0F9JFZ2_9ZZZZ</name>
<dbReference type="EMBL" id="LAZR01010151">
    <property type="protein sequence ID" value="KKM68533.1"/>
    <property type="molecule type" value="Genomic_DNA"/>
</dbReference>
<dbReference type="AlphaFoldDB" id="A0A0F9JFZ2"/>
<dbReference type="NCBIfam" id="TIGR00172">
    <property type="entry name" value="maf"/>
    <property type="match status" value="1"/>
</dbReference>
<dbReference type="PIRSF" id="PIRSF006305">
    <property type="entry name" value="Maf"/>
    <property type="match status" value="1"/>
</dbReference>
<evidence type="ECO:0008006" key="4">
    <source>
        <dbReference type="Google" id="ProtNLM"/>
    </source>
</evidence>
<dbReference type="InterPro" id="IPR029001">
    <property type="entry name" value="ITPase-like_fam"/>
</dbReference>
<dbReference type="SUPFAM" id="SSF52972">
    <property type="entry name" value="ITPase-like"/>
    <property type="match status" value="1"/>
</dbReference>
<dbReference type="InterPro" id="IPR003697">
    <property type="entry name" value="Maf-like"/>
</dbReference>
<comment type="cofactor">
    <cofactor evidence="1">
        <name>a divalent metal cation</name>
        <dbReference type="ChEBI" id="CHEBI:60240"/>
    </cofactor>
</comment>
<dbReference type="CDD" id="cd00555">
    <property type="entry name" value="Maf"/>
    <property type="match status" value="1"/>
</dbReference>
<gene>
    <name evidence="3" type="ORF">LCGC14_1459910</name>
</gene>
<protein>
    <recommendedName>
        <fullName evidence="4">Septum formation protein Maf</fullName>
    </recommendedName>
</protein>
<dbReference type="Gene3D" id="3.90.950.10">
    <property type="match status" value="1"/>
</dbReference>
<proteinExistence type="inferred from homology"/>
<keyword evidence="2" id="KW-0378">Hydrolase</keyword>
<organism evidence="3">
    <name type="scientific">marine sediment metagenome</name>
    <dbReference type="NCBI Taxonomy" id="412755"/>
    <lineage>
        <taxon>unclassified sequences</taxon>
        <taxon>metagenomes</taxon>
        <taxon>ecological metagenomes</taxon>
    </lineage>
</organism>
<evidence type="ECO:0000313" key="3">
    <source>
        <dbReference type="EMBL" id="KKM68533.1"/>
    </source>
</evidence>
<comment type="caution">
    <text evidence="3">The sequence shown here is derived from an EMBL/GenBank/DDBJ whole genome shotgun (WGS) entry which is preliminary data.</text>
</comment>
<evidence type="ECO:0000256" key="2">
    <source>
        <dbReference type="ARBA" id="ARBA00022801"/>
    </source>
</evidence>
<dbReference type="GO" id="GO:0047429">
    <property type="term" value="F:nucleoside triphosphate diphosphatase activity"/>
    <property type="evidence" value="ECO:0007669"/>
    <property type="project" value="InterPro"/>
</dbReference>